<sequence>SVMASTGVSQAPSAGSSPVVASNEIWYHKGMSCGDKEYHKAYGQRHYLDNKDRYHAARDRQQKRARKVLLELKAGGCARCGYNDCASALDFHHVSHDKEMTLSRAIKYGWGEKRIRIEAKKCIVLCANCHREQHHCTKKLDTTPAVVV</sequence>
<evidence type="ECO:0000313" key="1">
    <source>
        <dbReference type="EMBL" id="KKK77210.1"/>
    </source>
</evidence>
<accession>A0A0F8YTT1</accession>
<protein>
    <submittedName>
        <fullName evidence="1">Uncharacterized protein</fullName>
    </submittedName>
</protein>
<comment type="caution">
    <text evidence="1">The sequence shown here is derived from an EMBL/GenBank/DDBJ whole genome shotgun (WGS) entry which is preliminary data.</text>
</comment>
<proteinExistence type="predicted"/>
<dbReference type="EMBL" id="LAZR01055063">
    <property type="protein sequence ID" value="KKK77210.1"/>
    <property type="molecule type" value="Genomic_DNA"/>
</dbReference>
<feature type="non-terminal residue" evidence="1">
    <location>
        <position position="1"/>
    </location>
</feature>
<organism evidence="1">
    <name type="scientific">marine sediment metagenome</name>
    <dbReference type="NCBI Taxonomy" id="412755"/>
    <lineage>
        <taxon>unclassified sequences</taxon>
        <taxon>metagenomes</taxon>
        <taxon>ecological metagenomes</taxon>
    </lineage>
</organism>
<reference evidence="1" key="1">
    <citation type="journal article" date="2015" name="Nature">
        <title>Complex archaea that bridge the gap between prokaryotes and eukaryotes.</title>
        <authorList>
            <person name="Spang A."/>
            <person name="Saw J.H."/>
            <person name="Jorgensen S.L."/>
            <person name="Zaremba-Niedzwiedzka K."/>
            <person name="Martijn J."/>
            <person name="Lind A.E."/>
            <person name="van Eijk R."/>
            <person name="Schleper C."/>
            <person name="Guy L."/>
            <person name="Ettema T.J."/>
        </authorList>
    </citation>
    <scope>NUCLEOTIDE SEQUENCE</scope>
</reference>
<dbReference type="AlphaFoldDB" id="A0A0F8YTT1"/>
<gene>
    <name evidence="1" type="ORF">LCGC14_2855890</name>
</gene>
<name>A0A0F8YTT1_9ZZZZ</name>